<dbReference type="Pfam" id="PF00881">
    <property type="entry name" value="Nitroreductase"/>
    <property type="match status" value="2"/>
</dbReference>
<keyword evidence="5" id="KW-0560">Oxidoreductase</keyword>
<reference evidence="7 8" key="1">
    <citation type="submission" date="2018-11" db="EMBL/GenBank/DDBJ databases">
        <title>Parancylomarina longa gen. nov., sp. nov., isolated from sediments of southern Okinawa.</title>
        <authorList>
            <person name="Fu T."/>
        </authorList>
    </citation>
    <scope>NUCLEOTIDE SEQUENCE [LARGE SCALE GENOMIC DNA]</scope>
    <source>
        <strain evidence="7 8">T3-2 S1-C</strain>
    </source>
</reference>
<gene>
    <name evidence="7" type="ORF">DLK05_00705</name>
</gene>
<evidence type="ECO:0000256" key="4">
    <source>
        <dbReference type="ARBA" id="ARBA00022643"/>
    </source>
</evidence>
<dbReference type="OrthoDB" id="9809288at2"/>
<proteinExistence type="inferred from homology"/>
<sequence length="173" mass="20416">MQFSQLILQRYSVRSYQQMPVEKTELLKILQAGQYAPSAANKQPWHFIVVQEQKNHEQFSEIYHRNWFKNAPVYIVICADHDQTWRRQEDGKSHGDIDVAIAIDHMTLQATELGLGTCWICNFFVEKCRDFFQLPQHIEPIAILSLGYPADEKRPDKQRKSLEEIVHWEKFSL</sequence>
<keyword evidence="8" id="KW-1185">Reference proteome</keyword>
<organism evidence="7 8">
    <name type="scientific">Ancylomarina longa</name>
    <dbReference type="NCBI Taxonomy" id="2487017"/>
    <lineage>
        <taxon>Bacteria</taxon>
        <taxon>Pseudomonadati</taxon>
        <taxon>Bacteroidota</taxon>
        <taxon>Bacteroidia</taxon>
        <taxon>Marinilabiliales</taxon>
        <taxon>Marinifilaceae</taxon>
        <taxon>Ancylomarina</taxon>
    </lineage>
</organism>
<evidence type="ECO:0000259" key="6">
    <source>
        <dbReference type="Pfam" id="PF00881"/>
    </source>
</evidence>
<comment type="similarity">
    <text evidence="2">Belongs to the nitroreductase family.</text>
</comment>
<dbReference type="Proteomes" id="UP000282985">
    <property type="component" value="Unassembled WGS sequence"/>
</dbReference>
<dbReference type="InterPro" id="IPR000415">
    <property type="entry name" value="Nitroreductase-like"/>
</dbReference>
<comment type="cofactor">
    <cofactor evidence="1">
        <name>FMN</name>
        <dbReference type="ChEBI" id="CHEBI:58210"/>
    </cofactor>
</comment>
<keyword evidence="3" id="KW-0285">Flavoprotein</keyword>
<evidence type="ECO:0000313" key="7">
    <source>
        <dbReference type="EMBL" id="RUT80187.1"/>
    </source>
</evidence>
<evidence type="ECO:0000313" key="8">
    <source>
        <dbReference type="Proteomes" id="UP000282985"/>
    </source>
</evidence>
<comment type="caution">
    <text evidence="7">The sequence shown here is derived from an EMBL/GenBank/DDBJ whole genome shotgun (WGS) entry which is preliminary data.</text>
</comment>
<dbReference type="SUPFAM" id="SSF55469">
    <property type="entry name" value="FMN-dependent nitroreductase-like"/>
    <property type="match status" value="1"/>
</dbReference>
<dbReference type="CDD" id="cd20609">
    <property type="entry name" value="nitroreductase"/>
    <property type="match status" value="1"/>
</dbReference>
<dbReference type="PANTHER" id="PTHR43673">
    <property type="entry name" value="NAD(P)H NITROREDUCTASE YDGI-RELATED"/>
    <property type="match status" value="1"/>
</dbReference>
<evidence type="ECO:0000256" key="3">
    <source>
        <dbReference type="ARBA" id="ARBA00022630"/>
    </source>
</evidence>
<accession>A0A434B0E9</accession>
<dbReference type="GO" id="GO:0016491">
    <property type="term" value="F:oxidoreductase activity"/>
    <property type="evidence" value="ECO:0007669"/>
    <property type="project" value="UniProtKB-KW"/>
</dbReference>
<protein>
    <submittedName>
        <fullName evidence="7">Nitroreductase</fullName>
    </submittedName>
</protein>
<evidence type="ECO:0000256" key="1">
    <source>
        <dbReference type="ARBA" id="ARBA00001917"/>
    </source>
</evidence>
<dbReference type="Gene3D" id="3.40.109.10">
    <property type="entry name" value="NADH Oxidase"/>
    <property type="match status" value="1"/>
</dbReference>
<keyword evidence="4" id="KW-0288">FMN</keyword>
<name>A0A434B0E9_9BACT</name>
<dbReference type="AlphaFoldDB" id="A0A434B0E9"/>
<feature type="domain" description="Nitroreductase" evidence="6">
    <location>
        <begin position="65"/>
        <end position="148"/>
    </location>
</feature>
<dbReference type="PANTHER" id="PTHR43673:SF2">
    <property type="entry name" value="NITROREDUCTASE"/>
    <property type="match status" value="1"/>
</dbReference>
<evidence type="ECO:0000256" key="2">
    <source>
        <dbReference type="ARBA" id="ARBA00007118"/>
    </source>
</evidence>
<feature type="domain" description="Nitroreductase" evidence="6">
    <location>
        <begin position="7"/>
        <end position="62"/>
    </location>
</feature>
<dbReference type="EMBL" id="RJJX01000001">
    <property type="protein sequence ID" value="RUT80187.1"/>
    <property type="molecule type" value="Genomic_DNA"/>
</dbReference>
<evidence type="ECO:0000256" key="5">
    <source>
        <dbReference type="ARBA" id="ARBA00023002"/>
    </source>
</evidence>
<dbReference type="InterPro" id="IPR029479">
    <property type="entry name" value="Nitroreductase"/>
</dbReference>